<dbReference type="Proteomes" id="UP000478052">
    <property type="component" value="Unassembled WGS sequence"/>
</dbReference>
<feature type="region of interest" description="Disordered" evidence="1">
    <location>
        <begin position="53"/>
        <end position="96"/>
    </location>
</feature>
<dbReference type="AlphaFoldDB" id="A0A6G0Y9S6"/>
<reference evidence="2 3" key="1">
    <citation type="submission" date="2019-08" db="EMBL/GenBank/DDBJ databases">
        <title>Whole genome of Aphis craccivora.</title>
        <authorList>
            <person name="Voronova N.V."/>
            <person name="Shulinski R.S."/>
            <person name="Bandarenka Y.V."/>
            <person name="Zhorov D.G."/>
            <person name="Warner D."/>
        </authorList>
    </citation>
    <scope>NUCLEOTIDE SEQUENCE [LARGE SCALE GENOMIC DNA]</scope>
    <source>
        <strain evidence="2">180601</strain>
        <tissue evidence="2">Whole Body</tissue>
    </source>
</reference>
<dbReference type="EMBL" id="VUJU01005296">
    <property type="protein sequence ID" value="KAF0751677.1"/>
    <property type="molecule type" value="Genomic_DNA"/>
</dbReference>
<comment type="caution">
    <text evidence="2">The sequence shown here is derived from an EMBL/GenBank/DDBJ whole genome shotgun (WGS) entry which is preliminary data.</text>
</comment>
<organism evidence="2 3">
    <name type="scientific">Aphis craccivora</name>
    <name type="common">Cowpea aphid</name>
    <dbReference type="NCBI Taxonomy" id="307492"/>
    <lineage>
        <taxon>Eukaryota</taxon>
        <taxon>Metazoa</taxon>
        <taxon>Ecdysozoa</taxon>
        <taxon>Arthropoda</taxon>
        <taxon>Hexapoda</taxon>
        <taxon>Insecta</taxon>
        <taxon>Pterygota</taxon>
        <taxon>Neoptera</taxon>
        <taxon>Paraneoptera</taxon>
        <taxon>Hemiptera</taxon>
        <taxon>Sternorrhyncha</taxon>
        <taxon>Aphidomorpha</taxon>
        <taxon>Aphidoidea</taxon>
        <taxon>Aphididae</taxon>
        <taxon>Aphidini</taxon>
        <taxon>Aphis</taxon>
        <taxon>Aphis</taxon>
    </lineage>
</organism>
<gene>
    <name evidence="2" type="ORF">FWK35_00028857</name>
</gene>
<evidence type="ECO:0000313" key="3">
    <source>
        <dbReference type="Proteomes" id="UP000478052"/>
    </source>
</evidence>
<feature type="compositionally biased region" description="Low complexity" evidence="1">
    <location>
        <begin position="53"/>
        <end position="67"/>
    </location>
</feature>
<name>A0A6G0Y9S6_APHCR</name>
<proteinExistence type="predicted"/>
<accession>A0A6G0Y9S6</accession>
<sequence length="120" mass="13965">MAADTLRVLRKRSLEEYDDDYKPLSKRMHSMYLKDGPLAGENHLAITNAYGNASTSTQYSQQTATDYSHPDVNNQQNNRVEDPENLQYDPDLTSDQNPYYYESNKLLFDLHVERVHRHGQ</sequence>
<protein>
    <submittedName>
        <fullName evidence="2">Uncharacterized protein</fullName>
    </submittedName>
</protein>
<dbReference type="OrthoDB" id="6365503at2759"/>
<evidence type="ECO:0000313" key="2">
    <source>
        <dbReference type="EMBL" id="KAF0751677.1"/>
    </source>
</evidence>
<evidence type="ECO:0000256" key="1">
    <source>
        <dbReference type="SAM" id="MobiDB-lite"/>
    </source>
</evidence>
<keyword evidence="3" id="KW-1185">Reference proteome</keyword>